<protein>
    <submittedName>
        <fullName evidence="14">Uncharacterized protein</fullName>
    </submittedName>
</protein>
<feature type="compositionally biased region" description="Polar residues" evidence="10">
    <location>
        <begin position="962"/>
        <end position="981"/>
    </location>
</feature>
<dbReference type="SUPFAM" id="SSF57196">
    <property type="entry name" value="EGF/Laminin"/>
    <property type="match status" value="1"/>
</dbReference>
<comment type="caution">
    <text evidence="14">The sequence shown here is derived from an EMBL/GenBank/DDBJ whole genome shotgun (WGS) entry which is preliminary data.</text>
</comment>
<feature type="domain" description="MAM" evidence="13">
    <location>
        <begin position="339"/>
        <end position="378"/>
    </location>
</feature>
<feature type="transmembrane region" description="Helical" evidence="11">
    <location>
        <begin position="893"/>
        <end position="920"/>
    </location>
</feature>
<dbReference type="InterPro" id="IPR002172">
    <property type="entry name" value="LDrepeatLR_classA_rpt"/>
</dbReference>
<feature type="disulfide bond" evidence="9">
    <location>
        <begin position="697"/>
        <end position="712"/>
    </location>
</feature>
<feature type="domain" description="MAM" evidence="13">
    <location>
        <begin position="497"/>
        <end position="667"/>
    </location>
</feature>
<dbReference type="PRINTS" id="PR00261">
    <property type="entry name" value="LDLRECEPTOR"/>
</dbReference>
<dbReference type="InterPro" id="IPR000742">
    <property type="entry name" value="EGF"/>
</dbReference>
<dbReference type="PANTHER" id="PTHR24270">
    <property type="entry name" value="LOW-DENSITY LIPOPROTEIN RECEPTOR-RELATED"/>
    <property type="match status" value="1"/>
</dbReference>
<evidence type="ECO:0000256" key="6">
    <source>
        <dbReference type="ARBA" id="ARBA00023136"/>
    </source>
</evidence>
<dbReference type="PROSITE" id="PS50068">
    <property type="entry name" value="LDLRA_2"/>
    <property type="match status" value="5"/>
</dbReference>
<dbReference type="Proteomes" id="UP001445076">
    <property type="component" value="Unassembled WGS sequence"/>
</dbReference>
<dbReference type="SMART" id="SM00192">
    <property type="entry name" value="LDLa"/>
    <property type="match status" value="6"/>
</dbReference>
<feature type="disulfide bond" evidence="9">
    <location>
        <begin position="465"/>
        <end position="483"/>
    </location>
</feature>
<dbReference type="GO" id="GO:0016192">
    <property type="term" value="P:vesicle-mediated transport"/>
    <property type="evidence" value="ECO:0007669"/>
    <property type="project" value="UniProtKB-ARBA"/>
</dbReference>
<keyword evidence="15" id="KW-1185">Reference proteome</keyword>
<evidence type="ECO:0000256" key="10">
    <source>
        <dbReference type="SAM" id="MobiDB-lite"/>
    </source>
</evidence>
<dbReference type="SUPFAM" id="SSF57424">
    <property type="entry name" value="LDL receptor-like module"/>
    <property type="match status" value="5"/>
</dbReference>
<feature type="region of interest" description="Disordered" evidence="10">
    <location>
        <begin position="929"/>
        <end position="981"/>
    </location>
</feature>
<evidence type="ECO:0000256" key="8">
    <source>
        <dbReference type="PROSITE-ProRule" id="PRU00076"/>
    </source>
</evidence>
<dbReference type="Gene3D" id="2.60.120.200">
    <property type="match status" value="3"/>
</dbReference>
<dbReference type="InterPro" id="IPR000998">
    <property type="entry name" value="MAM_dom"/>
</dbReference>
<dbReference type="Gene3D" id="2.10.25.10">
    <property type="entry name" value="Laminin"/>
    <property type="match status" value="1"/>
</dbReference>
<evidence type="ECO:0000256" key="2">
    <source>
        <dbReference type="ARBA" id="ARBA00004308"/>
    </source>
</evidence>
<feature type="disulfide bond" evidence="9">
    <location>
        <begin position="303"/>
        <end position="315"/>
    </location>
</feature>
<dbReference type="Pfam" id="PF00629">
    <property type="entry name" value="MAM"/>
    <property type="match status" value="2"/>
</dbReference>
<evidence type="ECO:0000259" key="12">
    <source>
        <dbReference type="PROSITE" id="PS50026"/>
    </source>
</evidence>
<feature type="disulfide bond" evidence="9">
    <location>
        <begin position="477"/>
        <end position="492"/>
    </location>
</feature>
<feature type="domain" description="EGF-like" evidence="12">
    <location>
        <begin position="833"/>
        <end position="868"/>
    </location>
</feature>
<dbReference type="PROSITE" id="PS01209">
    <property type="entry name" value="LDLRA_1"/>
    <property type="match status" value="3"/>
</dbReference>
<evidence type="ECO:0000256" key="4">
    <source>
        <dbReference type="ARBA" id="ARBA00022737"/>
    </source>
</evidence>
<evidence type="ECO:0000256" key="9">
    <source>
        <dbReference type="PROSITE-ProRule" id="PRU00124"/>
    </source>
</evidence>
<dbReference type="Gene3D" id="4.10.400.10">
    <property type="entry name" value="Low-density Lipoprotein Receptor"/>
    <property type="match status" value="5"/>
</dbReference>
<gene>
    <name evidence="14" type="ORF">OTU49_016483</name>
</gene>
<comment type="caution">
    <text evidence="8">Lacks conserved residue(s) required for the propagation of feature annotation.</text>
</comment>
<evidence type="ECO:0000256" key="1">
    <source>
        <dbReference type="ARBA" id="ARBA00004167"/>
    </source>
</evidence>
<organism evidence="14 15">
    <name type="scientific">Cherax quadricarinatus</name>
    <name type="common">Australian red claw crayfish</name>
    <dbReference type="NCBI Taxonomy" id="27406"/>
    <lineage>
        <taxon>Eukaryota</taxon>
        <taxon>Metazoa</taxon>
        <taxon>Ecdysozoa</taxon>
        <taxon>Arthropoda</taxon>
        <taxon>Crustacea</taxon>
        <taxon>Multicrustacea</taxon>
        <taxon>Malacostraca</taxon>
        <taxon>Eumalacostraca</taxon>
        <taxon>Eucarida</taxon>
        <taxon>Decapoda</taxon>
        <taxon>Pleocyemata</taxon>
        <taxon>Astacidea</taxon>
        <taxon>Parastacoidea</taxon>
        <taxon>Parastacidae</taxon>
        <taxon>Cherax</taxon>
    </lineage>
</organism>
<feature type="disulfide bond" evidence="9">
    <location>
        <begin position="310"/>
        <end position="328"/>
    </location>
</feature>
<evidence type="ECO:0000259" key="13">
    <source>
        <dbReference type="PROSITE" id="PS50060"/>
    </source>
</evidence>
<feature type="domain" description="MAM" evidence="13">
    <location>
        <begin position="118"/>
        <end position="284"/>
    </location>
</feature>
<keyword evidence="3 11" id="KW-0812">Transmembrane</keyword>
<dbReference type="SUPFAM" id="SSF49899">
    <property type="entry name" value="Concanavalin A-like lectins/glucanases"/>
    <property type="match status" value="3"/>
</dbReference>
<feature type="disulfide bond" evidence="8">
    <location>
        <begin position="858"/>
        <end position="867"/>
    </location>
</feature>
<dbReference type="CDD" id="cd00112">
    <property type="entry name" value="LDLa"/>
    <property type="match status" value="5"/>
</dbReference>
<name>A0AAW0XSR1_CHEQU</name>
<dbReference type="PROSITE" id="PS00022">
    <property type="entry name" value="EGF_1"/>
    <property type="match status" value="1"/>
</dbReference>
<evidence type="ECO:0000256" key="11">
    <source>
        <dbReference type="SAM" id="Phobius"/>
    </source>
</evidence>
<dbReference type="InterPro" id="IPR023415">
    <property type="entry name" value="LDLR_class-A_CS"/>
</dbReference>
<dbReference type="CDD" id="cd06263">
    <property type="entry name" value="MAM"/>
    <property type="match status" value="2"/>
</dbReference>
<accession>A0AAW0XSR1</accession>
<dbReference type="InterPro" id="IPR036055">
    <property type="entry name" value="LDL_receptor-like_sf"/>
</dbReference>
<keyword evidence="5 11" id="KW-1133">Transmembrane helix</keyword>
<feature type="non-terminal residue" evidence="14">
    <location>
        <position position="1"/>
    </location>
</feature>
<dbReference type="EMBL" id="JARKIK010000014">
    <property type="protein sequence ID" value="KAK8747596.1"/>
    <property type="molecule type" value="Genomic_DNA"/>
</dbReference>
<dbReference type="PROSITE" id="PS50026">
    <property type="entry name" value="EGF_3"/>
    <property type="match status" value="1"/>
</dbReference>
<dbReference type="SMART" id="SM00137">
    <property type="entry name" value="MAM"/>
    <property type="match status" value="2"/>
</dbReference>
<comment type="subcellular location">
    <subcellularLocation>
        <location evidence="2">Endomembrane system</location>
    </subcellularLocation>
    <subcellularLocation>
        <location evidence="1">Membrane</location>
        <topology evidence="1">Single-pass membrane protein</topology>
    </subcellularLocation>
</comment>
<feature type="compositionally biased region" description="Basic and acidic residues" evidence="10">
    <location>
        <begin position="929"/>
        <end position="939"/>
    </location>
</feature>
<keyword evidence="6 11" id="KW-0472">Membrane</keyword>
<dbReference type="GO" id="GO:0005886">
    <property type="term" value="C:plasma membrane"/>
    <property type="evidence" value="ECO:0007669"/>
    <property type="project" value="TreeGrafter"/>
</dbReference>
<evidence type="ECO:0000256" key="5">
    <source>
        <dbReference type="ARBA" id="ARBA00022989"/>
    </source>
</evidence>
<feature type="disulfide bond" evidence="9">
    <location>
        <begin position="772"/>
        <end position="787"/>
    </location>
</feature>
<feature type="disulfide bond" evidence="9">
    <location>
        <begin position="84"/>
        <end position="102"/>
    </location>
</feature>
<evidence type="ECO:0000313" key="15">
    <source>
        <dbReference type="Proteomes" id="UP001445076"/>
    </source>
</evidence>
<evidence type="ECO:0000313" key="14">
    <source>
        <dbReference type="EMBL" id="KAK8747596.1"/>
    </source>
</evidence>
<feature type="disulfide bond" evidence="9">
    <location>
        <begin position="678"/>
        <end position="690"/>
    </location>
</feature>
<dbReference type="InterPro" id="IPR050685">
    <property type="entry name" value="LDLR"/>
</dbReference>
<feature type="disulfide bond" evidence="9">
    <location>
        <begin position="322"/>
        <end position="337"/>
    </location>
</feature>
<dbReference type="InterPro" id="IPR013320">
    <property type="entry name" value="ConA-like_dom_sf"/>
</dbReference>
<feature type="compositionally biased region" description="Acidic residues" evidence="10">
    <location>
        <begin position="951"/>
        <end position="961"/>
    </location>
</feature>
<reference evidence="14 15" key="1">
    <citation type="journal article" date="2024" name="BMC Genomics">
        <title>Genome assembly of redclaw crayfish (Cherax quadricarinatus) provides insights into its immune adaptation and hypoxia tolerance.</title>
        <authorList>
            <person name="Liu Z."/>
            <person name="Zheng J."/>
            <person name="Li H."/>
            <person name="Fang K."/>
            <person name="Wang S."/>
            <person name="He J."/>
            <person name="Zhou D."/>
            <person name="Weng S."/>
            <person name="Chi M."/>
            <person name="Gu Z."/>
            <person name="He J."/>
            <person name="Li F."/>
            <person name="Wang M."/>
        </authorList>
    </citation>
    <scope>NUCLEOTIDE SEQUENCE [LARGE SCALE GENOMIC DNA]</scope>
    <source>
        <strain evidence="14">ZL_2023a</strain>
    </source>
</reference>
<proteinExistence type="predicted"/>
<dbReference type="AlphaFoldDB" id="A0AAW0XSR1"/>
<keyword evidence="7 8" id="KW-1015">Disulfide bond</keyword>
<dbReference type="Pfam" id="PF00057">
    <property type="entry name" value="Ldl_recept_a"/>
    <property type="match status" value="4"/>
</dbReference>
<keyword evidence="8" id="KW-0245">EGF-like domain</keyword>
<feature type="disulfide bond" evidence="9">
    <location>
        <begin position="685"/>
        <end position="703"/>
    </location>
</feature>
<sequence>HLQLISASNEVTEAWMVDSSQGFTWILVEIPLKHLFSQYVSLRVQRGVDYEGATSLDDVEYIDCVPPSSPPIGLTCIELGMFQCRSGACVDEGKVCDYSNDCFDSSDEQSSTCSPYKFRCNFEDGLCSDWKPETENTGNWILLQASSDVIGTLPAYDHTLSTTNGHYLKFNGDILHNRTTVAQIRSPVIQGISRECFFRMWYQFLGNKPGIISVYKRYTYYENGLELLTQLDTTVKNVWLKINLPLHNNSNLQDYVVVVEGYETSASSGTIVIDDFSMTENCERSLSQELPGSNDLTTPIPICEDGLQACSNGKCYYPTEACNFKDDCGDGTDERDCTKSCDFEKEDLCGWFESSANSIHWIRSGFPALPPGPLADHSHSNVTHDLVTSKNEAHGLPAETLWVGTSLYSNGWSREYIHINGKRDFTLHFKANHGPGGTHIAVDDIQFRLCEPTIGECQTSTDFQCIDGSCIPYQYVCDAKYDCIDKSDEYNCTYVEGNCNFDSESWLDDCIYIQRKDEDLDWERADSSGNESYGPHHDHTLGSNGYYVYVSRKNAEPYQLASLVVDYLYPASENVCYIRFWYYMHADADIVSSNVDVGTLRVNLEVRSGQRITAVSISGNYDALWRTKVVLINMDKSYTVFFEAETGMSKYTYIALDDVSFTPECKTGVGPPPINSSCELDELKCKTGECVPAAFFCDCFADCIDGSDEVDCSMYPGTACTTVVTRPTIKTTPSSNISTVTTTTTQNPSACRDTEFACDDILHTCIPSLLLCDGISDCPNDGDENLCPEKTPCDPGFFYCADRFMEIPCMRVSNLCDGKVQCLAYKADESLCGQCLDYYCQNNGDCAAVNGDAPVCRCTDKYKGNRCELLVPLTTTIPPTTTSPPFPSSGGGLSAGAIVGIILGVLVFIILLSVIAYYFIKKRQYPPLREESNWDDPRHQPYFGLDMPQPAEDEYPLEDLSESNTAEGVSKSTSNKPVSDL</sequence>
<keyword evidence="4" id="KW-0677">Repeat</keyword>
<evidence type="ECO:0000256" key="3">
    <source>
        <dbReference type="ARBA" id="ARBA00022692"/>
    </source>
</evidence>
<evidence type="ECO:0000256" key="7">
    <source>
        <dbReference type="ARBA" id="ARBA00023157"/>
    </source>
</evidence>
<dbReference type="PROSITE" id="PS50060">
    <property type="entry name" value="MAM_2"/>
    <property type="match status" value="3"/>
</dbReference>
<dbReference type="CDD" id="cd12087">
    <property type="entry name" value="TM_EGFR-like"/>
    <property type="match status" value="1"/>
</dbReference>
<dbReference type="GO" id="GO:0012505">
    <property type="term" value="C:endomembrane system"/>
    <property type="evidence" value="ECO:0007669"/>
    <property type="project" value="UniProtKB-SubCell"/>
</dbReference>